<comment type="caution">
    <text evidence="1">The sequence shown here is derived from an EMBL/GenBank/DDBJ whole genome shotgun (WGS) entry which is preliminary data.</text>
</comment>
<dbReference type="RefSeq" id="WP_220103325.1">
    <property type="nucleotide sequence ID" value="NZ_JAHZSS010000005.1"/>
</dbReference>
<accession>A0ABS7EE71</accession>
<dbReference type="Proteomes" id="UP001166251">
    <property type="component" value="Unassembled WGS sequence"/>
</dbReference>
<name>A0ABS7EE71_9GAMM</name>
<proteinExistence type="predicted"/>
<reference evidence="1" key="1">
    <citation type="submission" date="2021-07" db="EMBL/GenBank/DDBJ databases">
        <title>Neiella marina sp. nov., isolated from the intestinal content of sea cucumber Apostichopus japonicus.</title>
        <authorList>
            <person name="Bai X."/>
        </authorList>
    </citation>
    <scope>NUCLEOTIDE SEQUENCE</scope>
    <source>
        <strain evidence="1">126</strain>
    </source>
</reference>
<keyword evidence="2" id="KW-1185">Reference proteome</keyword>
<sequence length="90" mass="10140">MSVKGEVVTPPWFKNLYAFTVEEIVNQSDFEMKASACYYDAHIQSSKPIEQLHLPYGLMKSQGADDITIYKAADSSVTHFYSKLGAKFKP</sequence>
<organism evidence="1 2">
    <name type="scientific">Neiella holothuriorum</name>
    <dbReference type="NCBI Taxonomy" id="2870530"/>
    <lineage>
        <taxon>Bacteria</taxon>
        <taxon>Pseudomonadati</taxon>
        <taxon>Pseudomonadota</taxon>
        <taxon>Gammaproteobacteria</taxon>
        <taxon>Alteromonadales</taxon>
        <taxon>Echinimonadaceae</taxon>
        <taxon>Neiella</taxon>
    </lineage>
</organism>
<dbReference type="EMBL" id="JAHZSS010000005">
    <property type="protein sequence ID" value="MBW8190639.1"/>
    <property type="molecule type" value="Genomic_DNA"/>
</dbReference>
<protein>
    <submittedName>
        <fullName evidence="1">Uncharacterized protein</fullName>
    </submittedName>
</protein>
<evidence type="ECO:0000313" key="2">
    <source>
        <dbReference type="Proteomes" id="UP001166251"/>
    </source>
</evidence>
<evidence type="ECO:0000313" key="1">
    <source>
        <dbReference type="EMBL" id="MBW8190639.1"/>
    </source>
</evidence>
<gene>
    <name evidence="1" type="ORF">K0504_06275</name>
</gene>